<protein>
    <submittedName>
        <fullName evidence="1">Uncharacterized protein</fullName>
    </submittedName>
</protein>
<proteinExistence type="predicted"/>
<evidence type="ECO:0000313" key="2">
    <source>
        <dbReference type="EMBL" id="VFK76882.1"/>
    </source>
</evidence>
<reference evidence="1" key="1">
    <citation type="submission" date="2019-02" db="EMBL/GenBank/DDBJ databases">
        <authorList>
            <person name="Gruber-Vodicka R. H."/>
            <person name="Seah K. B. B."/>
        </authorList>
    </citation>
    <scope>NUCLEOTIDE SEQUENCE</scope>
    <source>
        <strain evidence="1">BECK_BZ197</strain>
        <strain evidence="2">BECK_BZ198</strain>
    </source>
</reference>
<dbReference type="AlphaFoldDB" id="A0A450XP30"/>
<organism evidence="1">
    <name type="scientific">Candidatus Kentrum sp. MB</name>
    <dbReference type="NCBI Taxonomy" id="2138164"/>
    <lineage>
        <taxon>Bacteria</taxon>
        <taxon>Pseudomonadati</taxon>
        <taxon>Pseudomonadota</taxon>
        <taxon>Gammaproteobacteria</taxon>
        <taxon>Candidatus Kentrum</taxon>
    </lineage>
</organism>
<dbReference type="EMBL" id="CAADGH010000080">
    <property type="protein sequence ID" value="VFK76882.1"/>
    <property type="molecule type" value="Genomic_DNA"/>
</dbReference>
<accession>A0A450XP30</accession>
<evidence type="ECO:0000313" key="1">
    <source>
        <dbReference type="EMBL" id="VFK31120.1"/>
    </source>
</evidence>
<gene>
    <name evidence="1" type="ORF">BECKMB1821G_GA0114241_107711</name>
    <name evidence="2" type="ORF">BECKMB1821H_GA0114242_10809</name>
</gene>
<sequence length="181" mass="21048">MGDMRKIRESGFEVDLSEYESFRICEHPTYKKLSGSHLKEMDVGWWNSQKNRLIMMELKGKELWKEFDANRETAHEHLVNELAKKVNDTLLILASVWSDTEPGLEIKITLPTKVRKYPGKGKIKFIFLIDTPISRQGLLMPIKDRINQLLSGKTRLFGIARLTLIDFDKARSMELPVRETE</sequence>
<name>A0A450XP30_9GAMM</name>
<dbReference type="EMBL" id="CAADFO010000077">
    <property type="protein sequence ID" value="VFK31120.1"/>
    <property type="molecule type" value="Genomic_DNA"/>
</dbReference>